<keyword evidence="2" id="KW-1185">Reference proteome</keyword>
<gene>
    <name evidence="1" type="ORF">EDC54_102322</name>
</gene>
<protein>
    <submittedName>
        <fullName evidence="1">Uncharacterized protein</fullName>
    </submittedName>
</protein>
<evidence type="ECO:0000313" key="1">
    <source>
        <dbReference type="EMBL" id="TCV07754.1"/>
    </source>
</evidence>
<sequence length="55" mass="6265">MLTGFEPKVSGVCYQAVGRGVSPRVIHLMSLFGEECVIKITYNHYLLHFSYIKCE</sequence>
<evidence type="ECO:0000313" key="2">
    <source>
        <dbReference type="Proteomes" id="UP000295433"/>
    </source>
</evidence>
<dbReference type="EMBL" id="SMBY01000002">
    <property type="protein sequence ID" value="TCV07754.1"/>
    <property type="molecule type" value="Genomic_DNA"/>
</dbReference>
<comment type="caution">
    <text evidence="1">The sequence shown here is derived from an EMBL/GenBank/DDBJ whole genome shotgun (WGS) entry which is preliminary data.</text>
</comment>
<dbReference type="AlphaFoldDB" id="A0A4R3VU35"/>
<accession>A0A4R3VU35</accession>
<reference evidence="1 2" key="1">
    <citation type="submission" date="2019-03" db="EMBL/GenBank/DDBJ databases">
        <title>Genomic Encyclopedia of Type Strains, Phase IV (KMG-IV): sequencing the most valuable type-strain genomes for metagenomic binning, comparative biology and taxonomic classification.</title>
        <authorList>
            <person name="Goeker M."/>
        </authorList>
    </citation>
    <scope>NUCLEOTIDE SEQUENCE [LARGE SCALE GENOMIC DNA]</scope>
    <source>
        <strain evidence="1 2">DSM 16730</strain>
    </source>
</reference>
<dbReference type="Proteomes" id="UP000295433">
    <property type="component" value="Unassembled WGS sequence"/>
</dbReference>
<proteinExistence type="predicted"/>
<name>A0A4R3VU35_9GAMM</name>
<organism evidence="1 2">
    <name type="scientific">Samsonia erythrinae</name>
    <dbReference type="NCBI Taxonomy" id="160434"/>
    <lineage>
        <taxon>Bacteria</taxon>
        <taxon>Pseudomonadati</taxon>
        <taxon>Pseudomonadota</taxon>
        <taxon>Gammaproteobacteria</taxon>
        <taxon>Enterobacterales</taxon>
        <taxon>Pectobacteriaceae</taxon>
        <taxon>Samsonia</taxon>
    </lineage>
</organism>